<feature type="transmembrane region" description="Helical" evidence="8">
    <location>
        <begin position="14"/>
        <end position="33"/>
    </location>
</feature>
<comment type="similarity">
    <text evidence="2">Belongs to the CD36 family.</text>
</comment>
<comment type="subcellular location">
    <subcellularLocation>
        <location evidence="1">Cell membrane</location>
    </subcellularLocation>
</comment>
<evidence type="ECO:0000313" key="10">
    <source>
        <dbReference type="EMBL" id="JAI22257.1"/>
    </source>
</evidence>
<dbReference type="GO" id="GO:0005886">
    <property type="term" value="C:plasma membrane"/>
    <property type="evidence" value="ECO:0007669"/>
    <property type="project" value="UniProtKB-SubCell"/>
</dbReference>
<sequence length="491" mass="56148">MCCEACSVTQRKGWVFGFGTFFTAIGIALLIFWNGIADNIMKKNLVIKAGTEGYNNWVEAPIPIYLEFHLFNWSNPDEIRNPNVKPHFVEMGPYVFLEKHLKQNITFFENNTVSYFQKRTWFFDEQRSSGSLDDMVTAAHVITATVADQMRHRNKMIKKAVNFMLNHEGGELYTTKTVREWIFEGYKDRLIDFLNLFNTTKIKIPYTRFGWLVDRNGSAEYDGLFTIHTGVDDMANLGRLTHWNMKNETDFYDAPCGTVNGSTGDLFPPHLSSKQEITIFATDACRYLNLAPNGTVEKYGITAYNWVGTTETLDSGENYPNQKCFCDPNVEECPKTGVVECKKCRNNAPIYASFPHFHLADRSYLDAISGLEPDSNKHSFNLAIEPTTGIPLQVNGRLQINMMIEPDNDFDIYRGLPKFLMPMFWFNQIAVLDEKLASRTKLVMNLGDYGFYTGIVLITIGAIFFIVAIVLTLTKRWKRTPIDDDEDMLTT</sequence>
<evidence type="ECO:0000256" key="3">
    <source>
        <dbReference type="ARBA" id="ARBA00022475"/>
    </source>
</evidence>
<organism evidence="11">
    <name type="scientific">Bactrocera latifrons</name>
    <name type="common">Malaysian fruit fly</name>
    <name type="synonym">Chaetodacus latifrons</name>
    <dbReference type="NCBI Taxonomy" id="174628"/>
    <lineage>
        <taxon>Eukaryota</taxon>
        <taxon>Metazoa</taxon>
        <taxon>Ecdysozoa</taxon>
        <taxon>Arthropoda</taxon>
        <taxon>Hexapoda</taxon>
        <taxon>Insecta</taxon>
        <taxon>Pterygota</taxon>
        <taxon>Neoptera</taxon>
        <taxon>Endopterygota</taxon>
        <taxon>Diptera</taxon>
        <taxon>Brachycera</taxon>
        <taxon>Muscomorpha</taxon>
        <taxon>Tephritoidea</taxon>
        <taxon>Tephritidae</taxon>
        <taxon>Bactrocera</taxon>
        <taxon>Bactrocera</taxon>
    </lineage>
</organism>
<evidence type="ECO:0000256" key="7">
    <source>
        <dbReference type="ARBA" id="ARBA00023180"/>
    </source>
</evidence>
<dbReference type="EMBL" id="GDHF01025599">
    <property type="protein sequence ID" value="JAI26715.1"/>
    <property type="molecule type" value="Transcribed_RNA"/>
</dbReference>
<proteinExistence type="inferred from homology"/>
<keyword evidence="4 8" id="KW-0812">Transmembrane</keyword>
<feature type="transmembrane region" description="Helical" evidence="8">
    <location>
        <begin position="451"/>
        <end position="473"/>
    </location>
</feature>
<keyword evidence="3" id="KW-1003">Cell membrane</keyword>
<dbReference type="EMBL" id="GDHF01034041">
    <property type="protein sequence ID" value="JAI18273.1"/>
    <property type="molecule type" value="Transcribed_RNA"/>
</dbReference>
<dbReference type="EMBL" id="GDHF01030057">
    <property type="protein sequence ID" value="JAI22257.1"/>
    <property type="molecule type" value="Transcribed_RNA"/>
</dbReference>
<dbReference type="OrthoDB" id="514335at2759"/>
<accession>A0A0K8UK78</accession>
<keyword evidence="7" id="KW-0325">Glycoprotein</keyword>
<dbReference type="InterPro" id="IPR002159">
    <property type="entry name" value="CD36_fam"/>
</dbReference>
<evidence type="ECO:0000313" key="12">
    <source>
        <dbReference type="EMBL" id="JAI52088.1"/>
    </source>
</evidence>
<evidence type="ECO:0000256" key="6">
    <source>
        <dbReference type="ARBA" id="ARBA00023136"/>
    </source>
</evidence>
<gene>
    <name evidence="11" type="primary">crq_8</name>
    <name evidence="10" type="synonym">crq_10</name>
    <name evidence="9" type="synonym">crq_15</name>
    <name evidence="12" type="synonym">crq_7</name>
    <name evidence="11" type="ORF">c0_g2_i1</name>
    <name evidence="9" type="ORF">c0_g2_i3</name>
    <name evidence="10" type="ORF">c0_g2_i5</name>
    <name evidence="12" type="ORF">c0_g2_i7</name>
</gene>
<evidence type="ECO:0000313" key="9">
    <source>
        <dbReference type="EMBL" id="JAI18273.1"/>
    </source>
</evidence>
<evidence type="ECO:0000256" key="8">
    <source>
        <dbReference type="SAM" id="Phobius"/>
    </source>
</evidence>
<dbReference type="PRINTS" id="PR01609">
    <property type="entry name" value="CD36FAMILY"/>
</dbReference>
<dbReference type="Pfam" id="PF01130">
    <property type="entry name" value="CD36"/>
    <property type="match status" value="1"/>
</dbReference>
<dbReference type="GeneID" id="108965807"/>
<dbReference type="AlphaFoldDB" id="A0A0K8UK78"/>
<dbReference type="GO" id="GO:0005737">
    <property type="term" value="C:cytoplasm"/>
    <property type="evidence" value="ECO:0007669"/>
    <property type="project" value="TreeGrafter"/>
</dbReference>
<evidence type="ECO:0000256" key="5">
    <source>
        <dbReference type="ARBA" id="ARBA00022989"/>
    </source>
</evidence>
<keyword evidence="6 8" id="KW-0472">Membrane</keyword>
<dbReference type="PANTHER" id="PTHR11923:SF114">
    <property type="entry name" value="FI02050P-RELATED"/>
    <property type="match status" value="1"/>
</dbReference>
<keyword evidence="5 8" id="KW-1133">Transmembrane helix</keyword>
<name>A0A0K8UK78_BACLA</name>
<evidence type="ECO:0000256" key="1">
    <source>
        <dbReference type="ARBA" id="ARBA00004236"/>
    </source>
</evidence>
<reference evidence="11" key="1">
    <citation type="submission" date="2015-06" db="EMBL/GenBank/DDBJ databases">
        <authorList>
            <person name="Hoefler B.C."/>
            <person name="Straight P.D."/>
        </authorList>
    </citation>
    <scope>NUCLEOTIDE SEQUENCE</scope>
</reference>
<evidence type="ECO:0000313" key="11">
    <source>
        <dbReference type="EMBL" id="JAI26715.1"/>
    </source>
</evidence>
<dbReference type="EMBL" id="GDHF01000226">
    <property type="protein sequence ID" value="JAI52088.1"/>
    <property type="molecule type" value="Transcribed_RNA"/>
</dbReference>
<protein>
    <submittedName>
        <fullName evidence="11">Protein croquemort</fullName>
    </submittedName>
</protein>
<evidence type="ECO:0000256" key="2">
    <source>
        <dbReference type="ARBA" id="ARBA00010532"/>
    </source>
</evidence>
<dbReference type="PANTHER" id="PTHR11923">
    <property type="entry name" value="SCAVENGER RECEPTOR CLASS B TYPE-1 SR-B1"/>
    <property type="match status" value="1"/>
</dbReference>
<evidence type="ECO:0000256" key="4">
    <source>
        <dbReference type="ARBA" id="ARBA00022692"/>
    </source>
</evidence>
<dbReference type="GO" id="GO:0005044">
    <property type="term" value="F:scavenger receptor activity"/>
    <property type="evidence" value="ECO:0007669"/>
    <property type="project" value="TreeGrafter"/>
</dbReference>